<gene>
    <name evidence="1" type="ORF">PFLCHA0_c50920</name>
</gene>
<name>A0A2C9ETB6_PSEPH</name>
<accession>A0A2C9ETB6</accession>
<evidence type="ECO:0000313" key="1">
    <source>
        <dbReference type="EMBL" id="AGL86841.1"/>
    </source>
</evidence>
<sequence>MKLACLLFTLQTSTFRETAELPLLGHLKLFARRARILCRHHRAGQVPG</sequence>
<proteinExistence type="predicted"/>
<protein>
    <submittedName>
        <fullName evidence="1">Uncharacterized protein</fullName>
    </submittedName>
</protein>
<dbReference type="Proteomes" id="UP000013940">
    <property type="component" value="Chromosome"/>
</dbReference>
<organism evidence="1 2">
    <name type="scientific">Pseudomonas protegens (strain DSM 19095 / LMG 27888 / CFBP 6595 / CHA0)</name>
    <dbReference type="NCBI Taxonomy" id="1124983"/>
    <lineage>
        <taxon>Bacteria</taxon>
        <taxon>Pseudomonadati</taxon>
        <taxon>Pseudomonadota</taxon>
        <taxon>Gammaproteobacteria</taxon>
        <taxon>Pseudomonadales</taxon>
        <taxon>Pseudomonadaceae</taxon>
        <taxon>Pseudomonas</taxon>
    </lineage>
</organism>
<dbReference type="HOGENOM" id="CLU_3156837_0_0_6"/>
<reference evidence="2" key="1">
    <citation type="journal article" date="2014" name="Genome Announc.">
        <title>Full-genome sequence of the plant growth-promoting bacterium Pseudomonas protegens CHA0.</title>
        <authorList>
            <person name="Jousset A."/>
            <person name="Schuldes J."/>
            <person name="Keel C."/>
            <person name="Maurhofer M."/>
            <person name="Daniel R."/>
            <person name="Scheu S."/>
            <person name="Thuermer A."/>
        </authorList>
    </citation>
    <scope>NUCLEOTIDE SEQUENCE [LARGE SCALE GENOMIC DNA]</scope>
    <source>
        <strain evidence="2">DSM 19095 / LMG 27888 / CFBP 6595 / CHA0</strain>
    </source>
</reference>
<evidence type="ECO:0000313" key="2">
    <source>
        <dbReference type="Proteomes" id="UP000013940"/>
    </source>
</evidence>
<dbReference type="AlphaFoldDB" id="A0A2C9ETB6"/>
<dbReference type="KEGG" id="pprc:PFLCHA0_c50920"/>
<dbReference type="EMBL" id="CP003190">
    <property type="protein sequence ID" value="AGL86841.1"/>
    <property type="molecule type" value="Genomic_DNA"/>
</dbReference>